<dbReference type="PANTHER" id="PTHR33202:SF7">
    <property type="entry name" value="FERRIC UPTAKE REGULATION PROTEIN"/>
    <property type="match status" value="1"/>
</dbReference>
<dbReference type="AlphaFoldDB" id="A0A1C4VEQ1"/>
<evidence type="ECO:0000313" key="10">
    <source>
        <dbReference type="Proteomes" id="UP000198551"/>
    </source>
</evidence>
<evidence type="ECO:0000256" key="7">
    <source>
        <dbReference type="PIRSR" id="PIRSR602481-1"/>
    </source>
</evidence>
<dbReference type="InterPro" id="IPR036390">
    <property type="entry name" value="WH_DNA-bd_sf"/>
</dbReference>
<keyword evidence="8" id="KW-0408">Iron</keyword>
<protein>
    <submittedName>
        <fullName evidence="9">Fur family transcriptional regulator, ferric uptake regulator</fullName>
    </submittedName>
</protein>
<dbReference type="Pfam" id="PF01475">
    <property type="entry name" value="FUR"/>
    <property type="match status" value="1"/>
</dbReference>
<dbReference type="GO" id="GO:0003700">
    <property type="term" value="F:DNA-binding transcription factor activity"/>
    <property type="evidence" value="ECO:0007669"/>
    <property type="project" value="InterPro"/>
</dbReference>
<evidence type="ECO:0000256" key="5">
    <source>
        <dbReference type="ARBA" id="ARBA00023125"/>
    </source>
</evidence>
<feature type="binding site" evidence="7">
    <location>
        <position position="95"/>
    </location>
    <ligand>
        <name>Zn(2+)</name>
        <dbReference type="ChEBI" id="CHEBI:29105"/>
    </ligand>
</feature>
<dbReference type="InterPro" id="IPR036388">
    <property type="entry name" value="WH-like_DNA-bd_sf"/>
</dbReference>
<evidence type="ECO:0000256" key="8">
    <source>
        <dbReference type="PIRSR" id="PIRSR602481-2"/>
    </source>
</evidence>
<evidence type="ECO:0000256" key="4">
    <source>
        <dbReference type="ARBA" id="ARBA00023015"/>
    </source>
</evidence>
<keyword evidence="7" id="KW-0479">Metal-binding</keyword>
<keyword evidence="5" id="KW-0238">DNA-binding</keyword>
<comment type="cofactor">
    <cofactor evidence="7">
        <name>Zn(2+)</name>
        <dbReference type="ChEBI" id="CHEBI:29105"/>
    </cofactor>
    <text evidence="7">Binds 1 zinc ion per subunit.</text>
</comment>
<dbReference type="SUPFAM" id="SSF46785">
    <property type="entry name" value="Winged helix' DNA-binding domain"/>
    <property type="match status" value="1"/>
</dbReference>
<dbReference type="GO" id="GO:1900376">
    <property type="term" value="P:regulation of secondary metabolite biosynthetic process"/>
    <property type="evidence" value="ECO:0007669"/>
    <property type="project" value="TreeGrafter"/>
</dbReference>
<dbReference type="GO" id="GO:0008270">
    <property type="term" value="F:zinc ion binding"/>
    <property type="evidence" value="ECO:0007669"/>
    <property type="project" value="TreeGrafter"/>
</dbReference>
<dbReference type="GO" id="GO:0000976">
    <property type="term" value="F:transcription cis-regulatory region binding"/>
    <property type="evidence" value="ECO:0007669"/>
    <property type="project" value="TreeGrafter"/>
</dbReference>
<sequence length="144" mass="15621">MSETTPAADTPLRASGVRTTWQRQAILAALTGRTHPMTAQAVHSALTGAGHRIGLSTVYRALHRLAEVGLLHTFDVGGERAYRRCPDTPHQHLLCDDCGLVTECPPHLVETWLRELRAATGFTPHADRIDLHGHCATCTTTPAT</sequence>
<name>A0A1C4VEQ1_9ACTN</name>
<feature type="binding site" evidence="7">
    <location>
        <position position="98"/>
    </location>
    <ligand>
        <name>Zn(2+)</name>
        <dbReference type="ChEBI" id="CHEBI:29105"/>
    </ligand>
</feature>
<gene>
    <name evidence="9" type="ORF">GA0070215_103116</name>
</gene>
<dbReference type="Gene3D" id="3.30.1490.190">
    <property type="match status" value="1"/>
</dbReference>
<dbReference type="CDD" id="cd07153">
    <property type="entry name" value="Fur_like"/>
    <property type="match status" value="1"/>
</dbReference>
<dbReference type="InterPro" id="IPR002481">
    <property type="entry name" value="FUR"/>
</dbReference>
<keyword evidence="3 7" id="KW-0862">Zinc</keyword>
<keyword evidence="2" id="KW-0678">Repressor</keyword>
<keyword evidence="4" id="KW-0805">Transcription regulation</keyword>
<evidence type="ECO:0000256" key="2">
    <source>
        <dbReference type="ARBA" id="ARBA00022491"/>
    </source>
</evidence>
<feature type="binding site" evidence="7">
    <location>
        <position position="138"/>
    </location>
    <ligand>
        <name>Zn(2+)</name>
        <dbReference type="ChEBI" id="CHEBI:29105"/>
    </ligand>
</feature>
<dbReference type="InterPro" id="IPR043135">
    <property type="entry name" value="Fur_C"/>
</dbReference>
<organism evidence="9 10">
    <name type="scientific">Micromonospora marina</name>
    <dbReference type="NCBI Taxonomy" id="307120"/>
    <lineage>
        <taxon>Bacteria</taxon>
        <taxon>Bacillati</taxon>
        <taxon>Actinomycetota</taxon>
        <taxon>Actinomycetes</taxon>
        <taxon>Micromonosporales</taxon>
        <taxon>Micromonosporaceae</taxon>
        <taxon>Micromonospora</taxon>
    </lineage>
</organism>
<evidence type="ECO:0000256" key="1">
    <source>
        <dbReference type="ARBA" id="ARBA00007957"/>
    </source>
</evidence>
<evidence type="ECO:0000313" key="9">
    <source>
        <dbReference type="EMBL" id="SCE82452.1"/>
    </source>
</evidence>
<keyword evidence="10" id="KW-1185">Reference proteome</keyword>
<accession>A0A1C4VEQ1</accession>
<proteinExistence type="inferred from homology"/>
<feature type="binding site" evidence="8">
    <location>
        <position position="110"/>
    </location>
    <ligand>
        <name>Fe cation</name>
        <dbReference type="ChEBI" id="CHEBI:24875"/>
    </ligand>
</feature>
<evidence type="ECO:0000256" key="6">
    <source>
        <dbReference type="ARBA" id="ARBA00023163"/>
    </source>
</evidence>
<dbReference type="RefSeq" id="WP_091042384.1">
    <property type="nucleotide sequence ID" value="NZ_FMCV01000003.1"/>
</dbReference>
<feature type="binding site" evidence="7">
    <location>
        <position position="135"/>
    </location>
    <ligand>
        <name>Zn(2+)</name>
        <dbReference type="ChEBI" id="CHEBI:29105"/>
    </ligand>
</feature>
<evidence type="ECO:0000256" key="3">
    <source>
        <dbReference type="ARBA" id="ARBA00022833"/>
    </source>
</evidence>
<dbReference type="EMBL" id="FMCV01000003">
    <property type="protein sequence ID" value="SCE82452.1"/>
    <property type="molecule type" value="Genomic_DNA"/>
</dbReference>
<dbReference type="GO" id="GO:0045892">
    <property type="term" value="P:negative regulation of DNA-templated transcription"/>
    <property type="evidence" value="ECO:0007669"/>
    <property type="project" value="TreeGrafter"/>
</dbReference>
<comment type="similarity">
    <text evidence="1">Belongs to the Fur family.</text>
</comment>
<comment type="cofactor">
    <cofactor evidence="8">
        <name>Mn(2+)</name>
        <dbReference type="ChEBI" id="CHEBI:29035"/>
    </cofactor>
    <cofactor evidence="8">
        <name>Fe(2+)</name>
        <dbReference type="ChEBI" id="CHEBI:29033"/>
    </cofactor>
    <text evidence="8">Binds 1 Mn(2+) or Fe(2+) ion per subunit.</text>
</comment>
<dbReference type="Gene3D" id="1.10.10.10">
    <property type="entry name" value="Winged helix-like DNA-binding domain superfamily/Winged helix DNA-binding domain"/>
    <property type="match status" value="1"/>
</dbReference>
<keyword evidence="6" id="KW-0804">Transcription</keyword>
<dbReference type="Proteomes" id="UP000198551">
    <property type="component" value="Unassembled WGS sequence"/>
</dbReference>
<dbReference type="PANTHER" id="PTHR33202">
    <property type="entry name" value="ZINC UPTAKE REGULATION PROTEIN"/>
    <property type="match status" value="1"/>
</dbReference>
<reference evidence="10" key="1">
    <citation type="submission" date="2016-06" db="EMBL/GenBank/DDBJ databases">
        <authorList>
            <person name="Varghese N."/>
        </authorList>
    </citation>
    <scope>NUCLEOTIDE SEQUENCE [LARGE SCALE GENOMIC DNA]</scope>
    <source>
        <strain evidence="10">DSM 45555</strain>
    </source>
</reference>